<evidence type="ECO:0000256" key="4">
    <source>
        <dbReference type="RuleBase" id="RU003560"/>
    </source>
</evidence>
<keyword evidence="5" id="KW-0032">Aminotransferase</keyword>
<dbReference type="SUPFAM" id="SSF53383">
    <property type="entry name" value="PLP-dependent transferases"/>
    <property type="match status" value="1"/>
</dbReference>
<sequence length="447" mass="48681">MTGQRSDAYRDDRAHVFHSWSAQRTLDPVVIEGGLGATFWDEAGTRYLDFSSQLVNLNLGHQHPRVVAAIQEQAAKLCTVAPTFGNAARSEAARLIAEAAPGDLQHVFFTNGGTEANEHAIRMARGTTGRHKILAAYRSYHGATTGSITLTGDPRRWANEPAMPGVVRFFGPYPYRSPFHAESPEQETERALQHLDEVFTMEGPQTIAAVILEPVVGTNGILVPPPGYLAGVRALCDRHGALLIADEVMSGFGRCGEWFAVDHWDVVPDLVTFAKGVNSGYVPLGGVILGPRVYETFADRPFPGGLTYSGHPLACAAAVATIEVMRDERIPERVRDLGERVVRPRLEKLRDRHPSVGEIRGLGLFWAIELVRSQETREMLVPYNAAGPAAKPMADVIAACKARGVWPFTHFNRVHVVPPLIISEEDLLQGIDAIDDALEAADAHATA</sequence>
<reference evidence="5" key="1">
    <citation type="journal article" date="2014" name="Int. J. Syst. Evol. Microbiol.">
        <title>Complete genome sequence of Corynebacterium casei LMG S-19264T (=DSM 44701T), isolated from a smear-ripened cheese.</title>
        <authorList>
            <consortium name="US DOE Joint Genome Institute (JGI-PGF)"/>
            <person name="Walter F."/>
            <person name="Albersmeier A."/>
            <person name="Kalinowski J."/>
            <person name="Ruckert C."/>
        </authorList>
    </citation>
    <scope>NUCLEOTIDE SEQUENCE</scope>
    <source>
        <strain evidence="5">VKM Ac-1321</strain>
    </source>
</reference>
<keyword evidence="5" id="KW-0808">Transferase</keyword>
<comment type="caution">
    <text evidence="5">The sequence shown here is derived from an EMBL/GenBank/DDBJ whole genome shotgun (WGS) entry which is preliminary data.</text>
</comment>
<accession>A0A9W6NHZ7</accession>
<dbReference type="InterPro" id="IPR015422">
    <property type="entry name" value="PyrdxlP-dep_Trfase_small"/>
</dbReference>
<dbReference type="Gene3D" id="3.40.640.10">
    <property type="entry name" value="Type I PLP-dependent aspartate aminotransferase-like (Major domain)"/>
    <property type="match status" value="1"/>
</dbReference>
<dbReference type="InterPro" id="IPR049704">
    <property type="entry name" value="Aminotrans_3_PPA_site"/>
</dbReference>
<dbReference type="PANTHER" id="PTHR43094:SF1">
    <property type="entry name" value="AMINOTRANSFERASE CLASS-III"/>
    <property type="match status" value="1"/>
</dbReference>
<dbReference type="InterPro" id="IPR005814">
    <property type="entry name" value="Aminotrans_3"/>
</dbReference>
<dbReference type="FunFam" id="3.40.640.10:FF:000004">
    <property type="entry name" value="Acetylornithine aminotransferase"/>
    <property type="match status" value="1"/>
</dbReference>
<organism evidence="5 6">
    <name type="scientific">Dactylosporangium matsuzakiense</name>
    <dbReference type="NCBI Taxonomy" id="53360"/>
    <lineage>
        <taxon>Bacteria</taxon>
        <taxon>Bacillati</taxon>
        <taxon>Actinomycetota</taxon>
        <taxon>Actinomycetes</taxon>
        <taxon>Micromonosporales</taxon>
        <taxon>Micromonosporaceae</taxon>
        <taxon>Dactylosporangium</taxon>
    </lineage>
</organism>
<dbReference type="GO" id="GO:0030170">
    <property type="term" value="F:pyridoxal phosphate binding"/>
    <property type="evidence" value="ECO:0007669"/>
    <property type="project" value="InterPro"/>
</dbReference>
<evidence type="ECO:0000256" key="3">
    <source>
        <dbReference type="ARBA" id="ARBA00022898"/>
    </source>
</evidence>
<comment type="cofactor">
    <cofactor evidence="1">
        <name>pyridoxal 5'-phosphate</name>
        <dbReference type="ChEBI" id="CHEBI:597326"/>
    </cofactor>
</comment>
<evidence type="ECO:0000313" key="6">
    <source>
        <dbReference type="Proteomes" id="UP001143480"/>
    </source>
</evidence>
<evidence type="ECO:0000313" key="5">
    <source>
        <dbReference type="EMBL" id="GLK98389.1"/>
    </source>
</evidence>
<dbReference type="NCBIfam" id="NF004718">
    <property type="entry name" value="PRK06062.1"/>
    <property type="match status" value="1"/>
</dbReference>
<dbReference type="InterPro" id="IPR015424">
    <property type="entry name" value="PyrdxlP-dep_Trfase"/>
</dbReference>
<comment type="similarity">
    <text evidence="2 4">Belongs to the class-III pyridoxal-phosphate-dependent aminotransferase family.</text>
</comment>
<dbReference type="Proteomes" id="UP001143480">
    <property type="component" value="Unassembled WGS sequence"/>
</dbReference>
<dbReference type="Pfam" id="PF00202">
    <property type="entry name" value="Aminotran_3"/>
    <property type="match status" value="1"/>
</dbReference>
<dbReference type="RefSeq" id="WP_261963924.1">
    <property type="nucleotide sequence ID" value="NZ_BAAAXA010000003.1"/>
</dbReference>
<reference evidence="5" key="2">
    <citation type="submission" date="2023-01" db="EMBL/GenBank/DDBJ databases">
        <authorList>
            <person name="Sun Q."/>
            <person name="Evtushenko L."/>
        </authorList>
    </citation>
    <scope>NUCLEOTIDE SEQUENCE</scope>
    <source>
        <strain evidence="5">VKM Ac-1321</strain>
    </source>
</reference>
<dbReference type="PANTHER" id="PTHR43094">
    <property type="entry name" value="AMINOTRANSFERASE"/>
    <property type="match status" value="1"/>
</dbReference>
<gene>
    <name evidence="5" type="ORF">GCM10017581_001300</name>
</gene>
<dbReference type="AlphaFoldDB" id="A0A9W6NHZ7"/>
<keyword evidence="3 4" id="KW-0663">Pyridoxal phosphate</keyword>
<dbReference type="InterPro" id="IPR015421">
    <property type="entry name" value="PyrdxlP-dep_Trfase_major"/>
</dbReference>
<protein>
    <submittedName>
        <fullName evidence="5">Aminotransferase</fullName>
    </submittedName>
</protein>
<dbReference type="PROSITE" id="PS00600">
    <property type="entry name" value="AA_TRANSFER_CLASS_3"/>
    <property type="match status" value="1"/>
</dbReference>
<keyword evidence="6" id="KW-1185">Reference proteome</keyword>
<dbReference type="GO" id="GO:0008483">
    <property type="term" value="F:transaminase activity"/>
    <property type="evidence" value="ECO:0007669"/>
    <property type="project" value="UniProtKB-KW"/>
</dbReference>
<dbReference type="EMBL" id="BSFP01000001">
    <property type="protein sequence ID" value="GLK98389.1"/>
    <property type="molecule type" value="Genomic_DNA"/>
</dbReference>
<dbReference type="GO" id="GO:0005829">
    <property type="term" value="C:cytosol"/>
    <property type="evidence" value="ECO:0007669"/>
    <property type="project" value="TreeGrafter"/>
</dbReference>
<evidence type="ECO:0000256" key="2">
    <source>
        <dbReference type="ARBA" id="ARBA00008954"/>
    </source>
</evidence>
<name>A0A9W6NHZ7_9ACTN</name>
<evidence type="ECO:0000256" key="1">
    <source>
        <dbReference type="ARBA" id="ARBA00001933"/>
    </source>
</evidence>
<dbReference type="CDD" id="cd00610">
    <property type="entry name" value="OAT_like"/>
    <property type="match status" value="1"/>
</dbReference>
<dbReference type="Gene3D" id="3.90.1150.10">
    <property type="entry name" value="Aspartate Aminotransferase, domain 1"/>
    <property type="match status" value="1"/>
</dbReference>
<proteinExistence type="inferred from homology"/>